<organism evidence="1 2">
    <name type="scientific">Candidatus Desulfatibia vada</name>
    <dbReference type="NCBI Taxonomy" id="2841696"/>
    <lineage>
        <taxon>Bacteria</taxon>
        <taxon>Pseudomonadati</taxon>
        <taxon>Thermodesulfobacteriota</taxon>
        <taxon>Desulfobacteria</taxon>
        <taxon>Desulfobacterales</taxon>
        <taxon>Desulfobacterales incertae sedis</taxon>
        <taxon>Candidatus Desulfatibia</taxon>
    </lineage>
</organism>
<reference evidence="1 2" key="1">
    <citation type="submission" date="2020-08" db="EMBL/GenBank/DDBJ databases">
        <title>Bridging the membrane lipid divide: bacteria of the FCB group superphylum have the potential to synthesize archaeal ether lipids.</title>
        <authorList>
            <person name="Villanueva L."/>
            <person name="Von Meijenfeldt F.A.B."/>
            <person name="Westbye A.B."/>
            <person name="Yadav S."/>
            <person name="Hopmans E.C."/>
            <person name="Dutilh B.E."/>
            <person name="Sinninghe Damste J.S."/>
        </authorList>
    </citation>
    <scope>NUCLEOTIDE SEQUENCE [LARGE SCALE GENOMIC DNA]</scope>
    <source>
        <strain evidence="1">NIOZ-UU17</strain>
    </source>
</reference>
<accession>A0A8J6TMA0</accession>
<dbReference type="AlphaFoldDB" id="A0A8J6TMA0"/>
<evidence type="ECO:0000313" key="1">
    <source>
        <dbReference type="EMBL" id="MBC8434299.1"/>
    </source>
</evidence>
<comment type="caution">
    <text evidence="1">The sequence shown here is derived from an EMBL/GenBank/DDBJ whole genome shotgun (WGS) entry which is preliminary data.</text>
</comment>
<evidence type="ECO:0000313" key="2">
    <source>
        <dbReference type="Proteomes" id="UP000605201"/>
    </source>
</evidence>
<gene>
    <name evidence="1" type="ORF">H8D96_20515</name>
</gene>
<dbReference type="Proteomes" id="UP000605201">
    <property type="component" value="Unassembled WGS sequence"/>
</dbReference>
<dbReference type="EMBL" id="JACNIG010000411">
    <property type="protein sequence ID" value="MBC8434299.1"/>
    <property type="molecule type" value="Genomic_DNA"/>
</dbReference>
<name>A0A8J6TMA0_9BACT</name>
<sequence length="95" mass="10899">MKNYAKVMIETKGLSSLQESINIGKQVMERKLAAYQKKAAQFEQAEGMDTEAFIVLFNKGELGDNKKWLKWDHVANVANLLKKKLGDLESLKYEY</sequence>
<protein>
    <submittedName>
        <fullName evidence="1">Uncharacterized protein</fullName>
    </submittedName>
</protein>
<proteinExistence type="predicted"/>